<organism evidence="6 7">
    <name type="scientific">Pseudonocardia alaniniphila</name>
    <dbReference type="NCBI Taxonomy" id="75291"/>
    <lineage>
        <taxon>Bacteria</taxon>
        <taxon>Bacillati</taxon>
        <taxon>Actinomycetota</taxon>
        <taxon>Actinomycetes</taxon>
        <taxon>Pseudonocardiales</taxon>
        <taxon>Pseudonocardiaceae</taxon>
        <taxon>Pseudonocardia</taxon>
    </lineage>
</organism>
<dbReference type="Pfam" id="PF00293">
    <property type="entry name" value="NUDIX"/>
    <property type="match status" value="1"/>
</dbReference>
<dbReference type="Proteomes" id="UP001299970">
    <property type="component" value="Unassembled WGS sequence"/>
</dbReference>
<feature type="domain" description="Nudix hydrolase" evidence="5">
    <location>
        <begin position="33"/>
        <end position="168"/>
    </location>
</feature>
<evidence type="ECO:0000256" key="3">
    <source>
        <dbReference type="ARBA" id="ARBA00022801"/>
    </source>
</evidence>
<name>A0ABS9TN20_9PSEU</name>
<dbReference type="SUPFAM" id="SSF55811">
    <property type="entry name" value="Nudix"/>
    <property type="match status" value="1"/>
</dbReference>
<keyword evidence="3 4" id="KW-0378">Hydrolase</keyword>
<proteinExistence type="inferred from homology"/>
<sequence length="173" mass="18955">MTEMDVGSEFTWDDQVAVRSVHFHDPAAPAATTVTPSVFVAVHDEQGRFLLVQRRDSGAWEFPGGRMDVGETAMAAAVRETAEEAGVRVRITGLVGLFSDPAFVIRAVDGRIRQPFVVCFHAVAEWGSPRPDEIETSDAGWFEPEQIETMTLEPGACRWIHHAIAGSGEPHLE</sequence>
<reference evidence="6 7" key="1">
    <citation type="submission" date="2022-03" db="EMBL/GenBank/DDBJ databases">
        <title>Pseudonocardia alaer sp. nov., a novel actinomycete isolated from reed forest soil.</title>
        <authorList>
            <person name="Wang L."/>
        </authorList>
    </citation>
    <scope>NUCLEOTIDE SEQUENCE [LARGE SCALE GENOMIC DNA]</scope>
    <source>
        <strain evidence="6 7">Y-16303</strain>
    </source>
</reference>
<dbReference type="PROSITE" id="PS51462">
    <property type="entry name" value="NUDIX"/>
    <property type="match status" value="1"/>
</dbReference>
<dbReference type="RefSeq" id="WP_241040593.1">
    <property type="nucleotide sequence ID" value="NZ_BAAAJF010000032.1"/>
</dbReference>
<dbReference type="PRINTS" id="PR00502">
    <property type="entry name" value="NUDIXFAMILY"/>
</dbReference>
<comment type="cofactor">
    <cofactor evidence="1">
        <name>Mg(2+)</name>
        <dbReference type="ChEBI" id="CHEBI:18420"/>
    </cofactor>
</comment>
<dbReference type="InterPro" id="IPR020476">
    <property type="entry name" value="Nudix_hydrolase"/>
</dbReference>
<evidence type="ECO:0000256" key="2">
    <source>
        <dbReference type="ARBA" id="ARBA00005582"/>
    </source>
</evidence>
<dbReference type="InterPro" id="IPR015797">
    <property type="entry name" value="NUDIX_hydrolase-like_dom_sf"/>
</dbReference>
<dbReference type="Gene3D" id="3.90.79.10">
    <property type="entry name" value="Nucleoside Triphosphate Pyrophosphohydrolase"/>
    <property type="match status" value="1"/>
</dbReference>
<evidence type="ECO:0000313" key="6">
    <source>
        <dbReference type="EMBL" id="MCH6169908.1"/>
    </source>
</evidence>
<evidence type="ECO:0000259" key="5">
    <source>
        <dbReference type="PROSITE" id="PS51462"/>
    </source>
</evidence>
<dbReference type="PROSITE" id="PS00893">
    <property type="entry name" value="NUDIX_BOX"/>
    <property type="match status" value="1"/>
</dbReference>
<comment type="similarity">
    <text evidence="2 4">Belongs to the Nudix hydrolase family.</text>
</comment>
<evidence type="ECO:0000313" key="7">
    <source>
        <dbReference type="Proteomes" id="UP001299970"/>
    </source>
</evidence>
<keyword evidence="7" id="KW-1185">Reference proteome</keyword>
<dbReference type="PANTHER" id="PTHR43046">
    <property type="entry name" value="GDP-MANNOSE MANNOSYL HYDROLASE"/>
    <property type="match status" value="1"/>
</dbReference>
<accession>A0ABS9TN20</accession>
<dbReference type="EMBL" id="JAKXMK010000029">
    <property type="protein sequence ID" value="MCH6169908.1"/>
    <property type="molecule type" value="Genomic_DNA"/>
</dbReference>
<evidence type="ECO:0000256" key="4">
    <source>
        <dbReference type="RuleBase" id="RU003476"/>
    </source>
</evidence>
<dbReference type="PANTHER" id="PTHR43046:SF16">
    <property type="entry name" value="ADP-RIBOSE PYROPHOSPHATASE YJHB-RELATED"/>
    <property type="match status" value="1"/>
</dbReference>
<protein>
    <submittedName>
        <fullName evidence="6">NUDIX domain-containing protein</fullName>
    </submittedName>
</protein>
<evidence type="ECO:0000256" key="1">
    <source>
        <dbReference type="ARBA" id="ARBA00001946"/>
    </source>
</evidence>
<comment type="caution">
    <text evidence="6">The sequence shown here is derived from an EMBL/GenBank/DDBJ whole genome shotgun (WGS) entry which is preliminary data.</text>
</comment>
<gene>
    <name evidence="6" type="ORF">MMF94_29770</name>
</gene>
<dbReference type="InterPro" id="IPR020084">
    <property type="entry name" value="NUDIX_hydrolase_CS"/>
</dbReference>
<dbReference type="InterPro" id="IPR000086">
    <property type="entry name" value="NUDIX_hydrolase_dom"/>
</dbReference>